<dbReference type="SUPFAM" id="SSF49452">
    <property type="entry name" value="Starch-binding domain-like"/>
    <property type="match status" value="1"/>
</dbReference>
<dbReference type="InterPro" id="IPR009057">
    <property type="entry name" value="Homeodomain-like_sf"/>
</dbReference>
<dbReference type="InterPro" id="IPR018060">
    <property type="entry name" value="HTH_AraC"/>
</dbReference>
<feature type="region of interest" description="Disordered" evidence="4">
    <location>
        <begin position="492"/>
        <end position="512"/>
    </location>
</feature>
<keyword evidence="8" id="KW-1185">Reference proteome</keyword>
<feature type="transmembrane region" description="Helical" evidence="5">
    <location>
        <begin position="298"/>
        <end position="317"/>
    </location>
</feature>
<dbReference type="Proteomes" id="UP001500936">
    <property type="component" value="Unassembled WGS sequence"/>
</dbReference>
<dbReference type="Gene3D" id="2.60.40.10">
    <property type="entry name" value="Immunoglobulins"/>
    <property type="match status" value="2"/>
</dbReference>
<dbReference type="InterPro" id="IPR002044">
    <property type="entry name" value="CBM20"/>
</dbReference>
<evidence type="ECO:0000256" key="4">
    <source>
        <dbReference type="SAM" id="MobiDB-lite"/>
    </source>
</evidence>
<gene>
    <name evidence="7" type="ORF">GCM10023187_54980</name>
</gene>
<dbReference type="SUPFAM" id="SSF46689">
    <property type="entry name" value="Homeodomain-like"/>
    <property type="match status" value="1"/>
</dbReference>
<feature type="transmembrane region" description="Helical" evidence="5">
    <location>
        <begin position="454"/>
        <end position="471"/>
    </location>
</feature>
<feature type="transmembrane region" description="Helical" evidence="5">
    <location>
        <begin position="410"/>
        <end position="434"/>
    </location>
</feature>
<evidence type="ECO:0000256" key="3">
    <source>
        <dbReference type="ARBA" id="ARBA00023163"/>
    </source>
</evidence>
<feature type="transmembrane region" description="Helical" evidence="5">
    <location>
        <begin position="370"/>
        <end position="389"/>
    </location>
</feature>
<feature type="transmembrane region" description="Helical" evidence="5">
    <location>
        <begin position="231"/>
        <end position="255"/>
    </location>
</feature>
<dbReference type="PANTHER" id="PTHR43280:SF29">
    <property type="entry name" value="ARAC-FAMILY TRANSCRIPTIONAL REGULATOR"/>
    <property type="match status" value="1"/>
</dbReference>
<evidence type="ECO:0000256" key="2">
    <source>
        <dbReference type="ARBA" id="ARBA00023125"/>
    </source>
</evidence>
<dbReference type="InterPro" id="IPR014756">
    <property type="entry name" value="Ig_E-set"/>
</dbReference>
<dbReference type="InterPro" id="IPR013784">
    <property type="entry name" value="Carb-bd-like_fold"/>
</dbReference>
<accession>A0ABP8L1U6</accession>
<organism evidence="7 8">
    <name type="scientific">Nibrella viscosa</name>
    <dbReference type="NCBI Taxonomy" id="1084524"/>
    <lineage>
        <taxon>Bacteria</taxon>
        <taxon>Pseudomonadati</taxon>
        <taxon>Bacteroidota</taxon>
        <taxon>Cytophagia</taxon>
        <taxon>Cytophagales</taxon>
        <taxon>Spirosomataceae</taxon>
        <taxon>Nibrella</taxon>
    </lineage>
</organism>
<evidence type="ECO:0000256" key="5">
    <source>
        <dbReference type="SAM" id="Phobius"/>
    </source>
</evidence>
<dbReference type="PANTHER" id="PTHR43280">
    <property type="entry name" value="ARAC-FAMILY TRANSCRIPTIONAL REGULATOR"/>
    <property type="match status" value="1"/>
</dbReference>
<evidence type="ECO:0000256" key="1">
    <source>
        <dbReference type="ARBA" id="ARBA00023015"/>
    </source>
</evidence>
<dbReference type="RefSeq" id="WP_345271296.1">
    <property type="nucleotide sequence ID" value="NZ_BAABHB010000020.1"/>
</dbReference>
<feature type="transmembrane region" description="Helical" evidence="5">
    <location>
        <begin position="267"/>
        <end position="286"/>
    </location>
</feature>
<sequence>MRALLSIVFGLFFLSVASRAQIVIEVVEYPAFLPGSAALFIAGEFNNWNPGDPAYQLKRAPNGHYTITLPASLKQFEYKFTQGSWMTVEGNSRGGNRANRFYDAVTEPDPAHVRVTIAGWEHTPTYRFIITAIPENTPHDAKLYITGNFNKWDPGDELHELQRQANGTYMVTVATDLERLEYKFTRGNWESTEGWESGKVRPNRVLFRHDNIDNKAIEVTILSWEDLTGTFTFYSVYDLLLLFSAFQGLLLIITIPTIQNYNRAANNWLVILLGMASVMLFIRTVSSYRDVAQTYTKLLLVPDFIIFTYAPLFYIYIRKLLFNESRLRANWYLHFIPAAVQFFAYLPFFLMNSKLFQLKIVNHDWDVQTLFYASGLLGLLFNTGYWLICRRTIQDYKARYQTSISYEQNLQYFNTVLVIQAICLLLWLFTFMLVVLEKLFGFNIAMVAAGSVDIIWLAFSTITYFLGYFAIHQPEIFKLRPLQPVTLFNQPEPVPEPPLEASGTDPDTPSEERALDNDMLVLKQQVELYMKRYKPYTNPSLTINEMAGRLKLQPHVLSKVINEGFQKNFFDFINYYRVEELKKRMEDPRYKQYTLLSQAFDVGFNSKTSFNRAFKKITNQTPSEYFSATQADVEAL</sequence>
<dbReference type="Pfam" id="PF12833">
    <property type="entry name" value="HTH_18"/>
    <property type="match status" value="1"/>
</dbReference>
<evidence type="ECO:0000313" key="7">
    <source>
        <dbReference type="EMBL" id="GAA4420071.1"/>
    </source>
</evidence>
<feature type="transmembrane region" description="Helical" evidence="5">
    <location>
        <begin position="329"/>
        <end position="350"/>
    </location>
</feature>
<dbReference type="SUPFAM" id="SSF81296">
    <property type="entry name" value="E set domains"/>
    <property type="match status" value="1"/>
</dbReference>
<dbReference type="Gene3D" id="1.10.10.60">
    <property type="entry name" value="Homeodomain-like"/>
    <property type="match status" value="2"/>
</dbReference>
<name>A0ABP8L1U6_9BACT</name>
<reference evidence="8" key="1">
    <citation type="journal article" date="2019" name="Int. J. Syst. Evol. Microbiol.">
        <title>The Global Catalogue of Microorganisms (GCM) 10K type strain sequencing project: providing services to taxonomists for standard genome sequencing and annotation.</title>
        <authorList>
            <consortium name="The Broad Institute Genomics Platform"/>
            <consortium name="The Broad Institute Genome Sequencing Center for Infectious Disease"/>
            <person name="Wu L."/>
            <person name="Ma J."/>
        </authorList>
    </citation>
    <scope>NUCLEOTIDE SEQUENCE [LARGE SCALE GENOMIC DNA]</scope>
    <source>
        <strain evidence="8">JCM 17925</strain>
    </source>
</reference>
<dbReference type="SMART" id="SM00342">
    <property type="entry name" value="HTH_ARAC"/>
    <property type="match status" value="1"/>
</dbReference>
<evidence type="ECO:0000313" key="8">
    <source>
        <dbReference type="Proteomes" id="UP001500936"/>
    </source>
</evidence>
<dbReference type="SMART" id="SM01065">
    <property type="entry name" value="CBM_2"/>
    <property type="match status" value="2"/>
</dbReference>
<keyword evidence="1" id="KW-0805">Transcription regulation</keyword>
<dbReference type="PROSITE" id="PS01124">
    <property type="entry name" value="HTH_ARAC_FAMILY_2"/>
    <property type="match status" value="1"/>
</dbReference>
<keyword evidence="5" id="KW-0812">Transmembrane</keyword>
<comment type="caution">
    <text evidence="7">The sequence shown here is derived from an EMBL/GenBank/DDBJ whole genome shotgun (WGS) entry which is preliminary data.</text>
</comment>
<keyword evidence="5" id="KW-1133">Transmembrane helix</keyword>
<keyword evidence="2" id="KW-0238">DNA-binding</keyword>
<evidence type="ECO:0000259" key="6">
    <source>
        <dbReference type="PROSITE" id="PS01124"/>
    </source>
</evidence>
<feature type="domain" description="HTH araC/xylS-type" evidence="6">
    <location>
        <begin position="524"/>
        <end position="628"/>
    </location>
</feature>
<proteinExistence type="predicted"/>
<keyword evidence="3" id="KW-0804">Transcription</keyword>
<protein>
    <recommendedName>
        <fullName evidence="6">HTH araC/xylS-type domain-containing protein</fullName>
    </recommendedName>
</protein>
<dbReference type="EMBL" id="BAABHB010000020">
    <property type="protein sequence ID" value="GAA4420071.1"/>
    <property type="molecule type" value="Genomic_DNA"/>
</dbReference>
<dbReference type="InterPro" id="IPR013783">
    <property type="entry name" value="Ig-like_fold"/>
</dbReference>
<keyword evidence="5" id="KW-0472">Membrane</keyword>